<dbReference type="AlphaFoldDB" id="A0A067LWS8"/>
<dbReference type="HOGENOM" id="CLU_029715_0_0_1"/>
<proteinExistence type="predicted"/>
<dbReference type="OrthoDB" id="544608at2759"/>
<dbReference type="PANTHER" id="PTHR34407">
    <property type="entry name" value="EXPRESSED PROTEIN"/>
    <property type="match status" value="1"/>
</dbReference>
<gene>
    <name evidence="3" type="ORF">BOTBODRAFT_39359</name>
</gene>
<dbReference type="EMBL" id="KL198124">
    <property type="protein sequence ID" value="KDQ06755.1"/>
    <property type="molecule type" value="Genomic_DNA"/>
</dbReference>
<dbReference type="InParanoid" id="A0A067LWS8"/>
<keyword evidence="2" id="KW-0472">Membrane</keyword>
<accession>A0A067LWS8</accession>
<organism evidence="3 4">
    <name type="scientific">Botryobasidium botryosum (strain FD-172 SS1)</name>
    <dbReference type="NCBI Taxonomy" id="930990"/>
    <lineage>
        <taxon>Eukaryota</taxon>
        <taxon>Fungi</taxon>
        <taxon>Dikarya</taxon>
        <taxon>Basidiomycota</taxon>
        <taxon>Agaricomycotina</taxon>
        <taxon>Agaricomycetes</taxon>
        <taxon>Cantharellales</taxon>
        <taxon>Botryobasidiaceae</taxon>
        <taxon>Botryobasidium</taxon>
    </lineage>
</organism>
<keyword evidence="4" id="KW-1185">Reference proteome</keyword>
<sequence>MSIYYRRVASHHTSTPAHDLPGSAPPGPRPLFSTMRPMRMPLSEKPTLAPRSHKPLYHYLPPRIVLLLLIFFSLFLFTRLSLHSDEEVVPPRAPLLSRGSILPDSEFNASHPDPSPFEFCPIFGPGDKLGLKYGAPPLLRTRLHLGTNTRIQRVIHKAMSGQPITMSVLGGSVSACHGSGEDPISSKCYPAQFFNWWNSVFPHPASELTNGAMRRTDSSYFSYCSAHHLPDRTDLVILEFDTDDSNDPAWLSHFELLVRSVLIRPDAPAVLVLGHWSPQMQTAHGFVGPEHLHTAVASFYDVPHVSIKGLLYDEYLGNPSGTERSYFIDPVLASPLGHQLITDVLVHYFQTQICIGWEAALGRSYEVPPFVVEANGGAAADSHGLFGGVGVRNGGNNGKAKKDEAGAAAVNRAFTAVPPYMLTTRAGEEMDEFREVEPYCVSANDLINPLPPSLFYGSGWHAHHPVASSTHTDEDKMMYYWHATFPMSKLRVPIKVGSGTVAVWYVLEPRSRAAETAISCWVDNNYGGAVDIVGDGDVDVATPDLVIIDRGVSAGSHYVECQLLGEEGRAVPPFKILGIFTT</sequence>
<evidence type="ECO:0000313" key="4">
    <source>
        <dbReference type="Proteomes" id="UP000027195"/>
    </source>
</evidence>
<evidence type="ECO:0000256" key="2">
    <source>
        <dbReference type="SAM" id="Phobius"/>
    </source>
</evidence>
<feature type="region of interest" description="Disordered" evidence="1">
    <location>
        <begin position="9"/>
        <end position="36"/>
    </location>
</feature>
<dbReference type="STRING" id="930990.A0A067LWS8"/>
<reference evidence="4" key="1">
    <citation type="journal article" date="2014" name="Proc. Natl. Acad. Sci. U.S.A.">
        <title>Extensive sampling of basidiomycete genomes demonstrates inadequacy of the white-rot/brown-rot paradigm for wood decay fungi.</title>
        <authorList>
            <person name="Riley R."/>
            <person name="Salamov A.A."/>
            <person name="Brown D.W."/>
            <person name="Nagy L.G."/>
            <person name="Floudas D."/>
            <person name="Held B.W."/>
            <person name="Levasseur A."/>
            <person name="Lombard V."/>
            <person name="Morin E."/>
            <person name="Otillar R."/>
            <person name="Lindquist E.A."/>
            <person name="Sun H."/>
            <person name="LaButti K.M."/>
            <person name="Schmutz J."/>
            <person name="Jabbour D."/>
            <person name="Luo H."/>
            <person name="Baker S.E."/>
            <person name="Pisabarro A.G."/>
            <person name="Walton J.D."/>
            <person name="Blanchette R.A."/>
            <person name="Henrissat B."/>
            <person name="Martin F."/>
            <person name="Cullen D."/>
            <person name="Hibbett D.S."/>
            <person name="Grigoriev I.V."/>
        </authorList>
    </citation>
    <scope>NUCLEOTIDE SEQUENCE [LARGE SCALE GENOMIC DNA]</scope>
    <source>
        <strain evidence="4">FD-172 SS1</strain>
    </source>
</reference>
<name>A0A067LWS8_BOTB1</name>
<keyword evidence="2" id="KW-1133">Transmembrane helix</keyword>
<evidence type="ECO:0008006" key="5">
    <source>
        <dbReference type="Google" id="ProtNLM"/>
    </source>
</evidence>
<evidence type="ECO:0000256" key="1">
    <source>
        <dbReference type="SAM" id="MobiDB-lite"/>
    </source>
</evidence>
<dbReference type="CDD" id="cd00229">
    <property type="entry name" value="SGNH_hydrolase"/>
    <property type="match status" value="1"/>
</dbReference>
<protein>
    <recommendedName>
        <fullName evidence="5">Capsular associated protein</fullName>
    </recommendedName>
</protein>
<dbReference type="SUPFAM" id="SSF52266">
    <property type="entry name" value="SGNH hydrolase"/>
    <property type="match status" value="1"/>
</dbReference>
<evidence type="ECO:0000313" key="3">
    <source>
        <dbReference type="EMBL" id="KDQ06755.1"/>
    </source>
</evidence>
<feature type="transmembrane region" description="Helical" evidence="2">
    <location>
        <begin position="64"/>
        <end position="82"/>
    </location>
</feature>
<dbReference type="PANTHER" id="PTHR34407:SF1">
    <property type="entry name" value="SGNH HYDROLASE-TYPE ESTERASE DOMAIN-CONTAINING PROTEIN"/>
    <property type="match status" value="1"/>
</dbReference>
<dbReference type="Proteomes" id="UP000027195">
    <property type="component" value="Unassembled WGS sequence"/>
</dbReference>
<keyword evidence="2" id="KW-0812">Transmembrane</keyword>